<keyword evidence="1" id="KW-0732">Signal</keyword>
<proteinExistence type="predicted"/>
<protein>
    <submittedName>
        <fullName evidence="2">Uncharacterized protein</fullName>
    </submittedName>
</protein>
<dbReference type="InParanoid" id="A0A0H2S3N0"/>
<dbReference type="AlphaFoldDB" id="A0A0H2S3N0"/>
<reference evidence="2 3" key="1">
    <citation type="submission" date="2015-04" db="EMBL/GenBank/DDBJ databases">
        <title>Complete genome sequence of Schizopora paradoxa KUC8140, a cosmopolitan wood degrader in East Asia.</title>
        <authorList>
            <consortium name="DOE Joint Genome Institute"/>
            <person name="Min B."/>
            <person name="Park H."/>
            <person name="Jang Y."/>
            <person name="Kim J.-J."/>
            <person name="Kim K.H."/>
            <person name="Pangilinan J."/>
            <person name="Lipzen A."/>
            <person name="Riley R."/>
            <person name="Grigoriev I.V."/>
            <person name="Spatafora J.W."/>
            <person name="Choi I.-G."/>
        </authorList>
    </citation>
    <scope>NUCLEOTIDE SEQUENCE [LARGE SCALE GENOMIC DNA]</scope>
    <source>
        <strain evidence="2 3">KUC8140</strain>
    </source>
</reference>
<organism evidence="2 3">
    <name type="scientific">Schizopora paradoxa</name>
    <dbReference type="NCBI Taxonomy" id="27342"/>
    <lineage>
        <taxon>Eukaryota</taxon>
        <taxon>Fungi</taxon>
        <taxon>Dikarya</taxon>
        <taxon>Basidiomycota</taxon>
        <taxon>Agaricomycotina</taxon>
        <taxon>Agaricomycetes</taxon>
        <taxon>Hymenochaetales</taxon>
        <taxon>Schizoporaceae</taxon>
        <taxon>Schizopora</taxon>
    </lineage>
</organism>
<feature type="chain" id="PRO_5005202386" evidence="1">
    <location>
        <begin position="23"/>
        <end position="240"/>
    </location>
</feature>
<name>A0A0H2S3N0_9AGAM</name>
<dbReference type="EMBL" id="KQ085997">
    <property type="protein sequence ID" value="KLO11551.1"/>
    <property type="molecule type" value="Genomic_DNA"/>
</dbReference>
<evidence type="ECO:0000313" key="2">
    <source>
        <dbReference type="EMBL" id="KLO11551.1"/>
    </source>
</evidence>
<dbReference type="Proteomes" id="UP000053477">
    <property type="component" value="Unassembled WGS sequence"/>
</dbReference>
<sequence>MLFAAALIGGIALSGGLRTALAQEASTLFVIGFAGPSNELSGAVAGAGPESTTYILNGVEPDGATDVPFTLTLVEGASGISETIDIPTLSSFGGEVVCGFIGADAVCTESASQGEVVSAETTTVSFTADVAVTLTTGGASSSLVSLTAPVSNPSVFSGSASSSGSQSLAGSLAGSSSSPSFGPLSDTTLSLPATIETITAPLPTSPTPSSSGAMSRFASSGSLPLLATMLSIGTVFWHLM</sequence>
<evidence type="ECO:0000256" key="1">
    <source>
        <dbReference type="SAM" id="SignalP"/>
    </source>
</evidence>
<accession>A0A0H2S3N0</accession>
<evidence type="ECO:0000313" key="3">
    <source>
        <dbReference type="Proteomes" id="UP000053477"/>
    </source>
</evidence>
<gene>
    <name evidence="2" type="ORF">SCHPADRAFT_941956</name>
</gene>
<dbReference type="OrthoDB" id="3266243at2759"/>
<keyword evidence="3" id="KW-1185">Reference proteome</keyword>
<feature type="signal peptide" evidence="1">
    <location>
        <begin position="1"/>
        <end position="22"/>
    </location>
</feature>